<dbReference type="EMBL" id="MTJN01000002">
    <property type="protein sequence ID" value="OOV08013.1"/>
    <property type="molecule type" value="Genomic_DNA"/>
</dbReference>
<organism evidence="2 3">
    <name type="scientific">Rhodoferax fermentans</name>
    <dbReference type="NCBI Taxonomy" id="28066"/>
    <lineage>
        <taxon>Bacteria</taxon>
        <taxon>Pseudomonadati</taxon>
        <taxon>Pseudomonadota</taxon>
        <taxon>Betaproteobacteria</taxon>
        <taxon>Burkholderiales</taxon>
        <taxon>Comamonadaceae</taxon>
        <taxon>Rhodoferax</taxon>
    </lineage>
</organism>
<protein>
    <submittedName>
        <fullName evidence="2">Uncharacterized protein</fullName>
    </submittedName>
</protein>
<name>A0A1T1AVE6_RHOFE</name>
<reference evidence="2 3" key="1">
    <citation type="submission" date="2017-01" db="EMBL/GenBank/DDBJ databases">
        <title>Genome sequencing of Rhodoferax fermentans JCM 7819.</title>
        <authorList>
            <person name="Kim Y.J."/>
            <person name="Farh M.E.-A."/>
            <person name="Yang D.-C."/>
        </authorList>
    </citation>
    <scope>NUCLEOTIDE SEQUENCE [LARGE SCALE GENOMIC DNA]</scope>
    <source>
        <strain evidence="2 3">JCM 7819</strain>
    </source>
</reference>
<dbReference type="AlphaFoldDB" id="A0A1T1AVE6"/>
<evidence type="ECO:0000256" key="1">
    <source>
        <dbReference type="SAM" id="MobiDB-lite"/>
    </source>
</evidence>
<gene>
    <name evidence="2" type="ORF">RF819_15945</name>
</gene>
<proteinExistence type="predicted"/>
<dbReference type="Proteomes" id="UP000190750">
    <property type="component" value="Unassembled WGS sequence"/>
</dbReference>
<dbReference type="STRING" id="28066.RF819_15945"/>
<comment type="caution">
    <text evidence="2">The sequence shown here is derived from an EMBL/GenBank/DDBJ whole genome shotgun (WGS) entry which is preliminary data.</text>
</comment>
<accession>A0A1T1AVE6</accession>
<sequence>MATMFITTFEILKNSAIDRIRDFFSTGWSEDGSTVSPEYEAKVLSRNRSALYASLSWLHQHQAINDQDLETFELLKKTRNLLAHNLFEVVTGQTESNHTEQFPVLAELLRKIEVWWVVNVEIPTNPGYADADIDEEGIVPGAILNLQMLLEVVGGNTELLEGWRREQAKLHRHAQPDTSNIATKEPPCA</sequence>
<evidence type="ECO:0000313" key="3">
    <source>
        <dbReference type="Proteomes" id="UP000190750"/>
    </source>
</evidence>
<evidence type="ECO:0000313" key="2">
    <source>
        <dbReference type="EMBL" id="OOV08013.1"/>
    </source>
</evidence>
<feature type="region of interest" description="Disordered" evidence="1">
    <location>
        <begin position="170"/>
        <end position="189"/>
    </location>
</feature>
<keyword evidence="3" id="KW-1185">Reference proteome</keyword>